<sequence>MRTATAKFLNMRTSVADRLKSDFQGKKDAERVVTLQTSQIESWNAVFLAIRDRVVQALERRAAAMAEEIRRMDANRMLPGWNYCKFFVVKEGLVNLYRLMGQKEEALAQYDELEAAFFQLLESQSLSWFTKFGGGEPGDDFTDVLDGTRKPYRKQMVENTISMFDFRMYLFGRQAELLIGLERYGEFIERAERFVPTFAKAMRAPGTGLSLGFVASWTYSTCQNIVEVCEGVQVAQSPGPMHVRASTNNHTTMRLLAAAKAEFLTSARRQLDILGTLHDRLPPSYLRHASTYTHIPSKLLETPDDSDGEREEAVPRDEKGKLAELRRTRARSSSAAQRYQEFVGSAQITNPVLTEALASDGRFDQIYVRTCHQATQYYQECGRRRFAQVLQGDIAQLHICRERWVEASQVLRLLISGQPGGGMGIMDVHLVERLALCERRLGNYKECLQLMISLLVVNARFLDKAALAAHAEQLVELAGLVDSSVRVDAAMFRLADIEAVDLEESLAVDIEILSALPIPVEAAEVRVVLANAGSGHLEITMDAKDVAIESGKNRLQLTTDSVSCPGRFAVRLVEIHIGKVVFCCAISGQDNQHVIRLNEHPTNAFVSVEPAPITDSDGPTCVCVVVESRRHPIDAGMQIRLFGSQGHPLVNALSSIVGGNASIVDGAVVVLQEAMEPETTVTVMLGAVDLPTDHITVYAEYKSGAKRRMFLDSDLVEVAAPVVVSAQYNAMGTKSTVLVTAKCRSVGPVRVMPRTDGASAAAVRGFLGLGESATDVYEFAHDDNAAQNIELSTEIAYVPLFAVVRQEVSKCVRQLAQTHGLAAHGRYLVRLVLAHLRQALDVQRTLRELRLVVTEPLVSLWVVAASDASAPGVRASVRRLFSQLDTVLAETALPLYETGQESA</sequence>
<evidence type="ECO:0000313" key="1">
    <source>
        <dbReference type="EMBL" id="KAJ1947362.1"/>
    </source>
</evidence>
<keyword evidence="2" id="KW-1185">Reference proteome</keyword>
<organism evidence="1 2">
    <name type="scientific">Linderina macrospora</name>
    <dbReference type="NCBI Taxonomy" id="4868"/>
    <lineage>
        <taxon>Eukaryota</taxon>
        <taxon>Fungi</taxon>
        <taxon>Fungi incertae sedis</taxon>
        <taxon>Zoopagomycota</taxon>
        <taxon>Kickxellomycotina</taxon>
        <taxon>Kickxellomycetes</taxon>
        <taxon>Kickxellales</taxon>
        <taxon>Kickxellaceae</taxon>
        <taxon>Linderina</taxon>
    </lineage>
</organism>
<gene>
    <name evidence="1" type="ORF">FBU59_001882</name>
</gene>
<evidence type="ECO:0000313" key="2">
    <source>
        <dbReference type="Proteomes" id="UP001150603"/>
    </source>
</evidence>
<name>A0ACC1JCS8_9FUNG</name>
<reference evidence="1" key="1">
    <citation type="submission" date="2022-07" db="EMBL/GenBank/DDBJ databases">
        <title>Phylogenomic reconstructions and comparative analyses of Kickxellomycotina fungi.</title>
        <authorList>
            <person name="Reynolds N.K."/>
            <person name="Stajich J.E."/>
            <person name="Barry K."/>
            <person name="Grigoriev I.V."/>
            <person name="Crous P."/>
            <person name="Smith M.E."/>
        </authorList>
    </citation>
    <scope>NUCLEOTIDE SEQUENCE</scope>
    <source>
        <strain evidence="1">NRRL 5244</strain>
    </source>
</reference>
<dbReference type="Proteomes" id="UP001150603">
    <property type="component" value="Unassembled WGS sequence"/>
</dbReference>
<dbReference type="EMBL" id="JANBPW010000940">
    <property type="protein sequence ID" value="KAJ1947362.1"/>
    <property type="molecule type" value="Genomic_DNA"/>
</dbReference>
<proteinExistence type="predicted"/>
<comment type="caution">
    <text evidence="1">The sequence shown here is derived from an EMBL/GenBank/DDBJ whole genome shotgun (WGS) entry which is preliminary data.</text>
</comment>
<accession>A0ACC1JCS8</accession>
<protein>
    <submittedName>
        <fullName evidence="1">Uncharacterized protein</fullName>
    </submittedName>
</protein>
<feature type="non-terminal residue" evidence="1">
    <location>
        <position position="903"/>
    </location>
</feature>